<accession>A0A160F3A1</accession>
<feature type="chain" id="PRO_5038397545" evidence="1">
    <location>
        <begin position="20"/>
        <end position="317"/>
    </location>
</feature>
<evidence type="ECO:0000256" key="1">
    <source>
        <dbReference type="SAM" id="SignalP"/>
    </source>
</evidence>
<dbReference type="InterPro" id="IPR011048">
    <property type="entry name" value="Haem_d1_sf"/>
</dbReference>
<dbReference type="KEGG" id="aamy:GFC30_1818"/>
<dbReference type="PANTHER" id="PTHR47197">
    <property type="entry name" value="PROTEIN NIRF"/>
    <property type="match status" value="1"/>
</dbReference>
<dbReference type="InterPro" id="IPR015943">
    <property type="entry name" value="WD40/YVTN_repeat-like_dom_sf"/>
</dbReference>
<organism evidence="2 3">
    <name type="scientific">Anoxybacteroides amylolyticum</name>
    <dbReference type="NCBI Taxonomy" id="294699"/>
    <lineage>
        <taxon>Bacteria</taxon>
        <taxon>Bacillati</taxon>
        <taxon>Bacillota</taxon>
        <taxon>Bacilli</taxon>
        <taxon>Bacillales</taxon>
        <taxon>Anoxybacillaceae</taxon>
        <taxon>Anoxybacteroides</taxon>
    </lineage>
</organism>
<dbReference type="RefSeq" id="WP_066324518.1">
    <property type="nucleotide sequence ID" value="NZ_CP015438.1"/>
</dbReference>
<gene>
    <name evidence="2" type="ORF">GFC30_1818</name>
</gene>
<dbReference type="PROSITE" id="PS51257">
    <property type="entry name" value="PROKAR_LIPOPROTEIN"/>
    <property type="match status" value="1"/>
</dbReference>
<dbReference type="SUPFAM" id="SSF51004">
    <property type="entry name" value="C-terminal (heme d1) domain of cytochrome cd1-nitrite reductase"/>
    <property type="match status" value="1"/>
</dbReference>
<sequence>MRRFIIFLCLLIAGCQHQAFPPIARHMETLISVNIKDGTVTFFDLTLEKKYAQWEIHEPVKGGVLLKHGQELLLYGNELEQAYVYDLATGKRKSEWNTGKGIVSALASSDGKHVFLADEQQKKLRIFTVGGKEEAAIQVGRKPLTLLQTKDGTQLYVIDFHDAKADVIDVPKRRMIATFSVPKSALGGLVREQELWVGGHGGGSTVETNIHVYSLNGKLKKTIAAPTMPISFVETDNGIFTLSHGSNTVRKWDKKGTKAVSLTVGVNPFTMIGGKKYLYIASYDGDVVDVVDQQTLRPVRQYKTGKGPFQLLIREGR</sequence>
<dbReference type="PANTHER" id="PTHR47197:SF3">
    <property type="entry name" value="DIHYDRO-HEME D1 DEHYDROGENASE"/>
    <property type="match status" value="1"/>
</dbReference>
<dbReference type="AlphaFoldDB" id="A0A160F3A1"/>
<dbReference type="InterPro" id="IPR051200">
    <property type="entry name" value="Host-pathogen_enzymatic-act"/>
</dbReference>
<feature type="signal peptide" evidence="1">
    <location>
        <begin position="1"/>
        <end position="19"/>
    </location>
</feature>
<dbReference type="Gene3D" id="2.130.10.10">
    <property type="entry name" value="YVTN repeat-like/Quinoprotein amine dehydrogenase"/>
    <property type="match status" value="1"/>
</dbReference>
<dbReference type="EMBL" id="CP015438">
    <property type="protein sequence ID" value="ANB60746.1"/>
    <property type="molecule type" value="Genomic_DNA"/>
</dbReference>
<evidence type="ECO:0000313" key="2">
    <source>
        <dbReference type="EMBL" id="ANB60746.1"/>
    </source>
</evidence>
<protein>
    <submittedName>
        <fullName evidence="2">Putative surface antigen</fullName>
    </submittedName>
</protein>
<reference evidence="2 3" key="1">
    <citation type="journal article" date="2006" name="Syst. Appl. Microbiol.">
        <title>Anoxybacillus amylolyticus sp. nov., a thermophilic amylase producing bacterium isolated from Mount Rittmann (Antarctica).</title>
        <authorList>
            <person name="Poli A."/>
            <person name="Esposito E."/>
            <person name="Lama L."/>
            <person name="Orlando P."/>
            <person name="Nicolaus G."/>
            <person name="de Appolonia F."/>
            <person name="Gambacorta A."/>
            <person name="Nicolaus B."/>
        </authorList>
    </citation>
    <scope>NUCLEOTIDE SEQUENCE [LARGE SCALE GENOMIC DNA]</scope>
    <source>
        <strain evidence="2 3">DSM 15939</strain>
    </source>
</reference>
<name>A0A160F3A1_9BACL</name>
<dbReference type="Proteomes" id="UP000076865">
    <property type="component" value="Chromosome"/>
</dbReference>
<dbReference type="PATRIC" id="fig|294699.3.peg.1860"/>
<evidence type="ECO:0000313" key="3">
    <source>
        <dbReference type="Proteomes" id="UP000076865"/>
    </source>
</evidence>
<keyword evidence="3" id="KW-1185">Reference proteome</keyword>
<keyword evidence="1" id="KW-0732">Signal</keyword>
<proteinExistence type="predicted"/>
<dbReference type="OrthoDB" id="120019at2"/>